<dbReference type="Pfam" id="PF13439">
    <property type="entry name" value="Glyco_transf_4"/>
    <property type="match status" value="1"/>
</dbReference>
<keyword evidence="2" id="KW-0812">Transmembrane</keyword>
<evidence type="ECO:0000259" key="4">
    <source>
        <dbReference type="Pfam" id="PF13439"/>
    </source>
</evidence>
<sequence length="415" mass="46719">MFNTGLNSSKLNLYKVCILAVNYWPIVPGQGTRHPKVISELLENHCDLTIITTHVDKTKGKSFVVEYEGKKKIIRIPFKRFNGKGFFPRALTYLSFAISCIFAAMYIDKHSLIFSVGPDPPYFSLTTPILSRIKSSRNLALLTDMLPDVAFDVGLVKSKVAKDIIRYFCIQAYRNADHIMVITDKLKTRLIHYGVQPERISVVPLAVDTKTFAPRSADQKLVAELKINNKFIVLYSGSFGQMYDFDLLLEAARSIQEYNSNINFIIRGDGAQKSHIAEKISSLDLKNTVLLGPVDSTDLIVSYINLASICVVPMKDSKSIDMTHPSKIFEFWSCGKPVICTSRGELADLVNRSKAGIAIPPGDKQALVDAILRLYNDQTILNNMSVSARTFVENEFSYHIVREKMLNVIERLHRD</sequence>
<gene>
    <name evidence="5" type="ordered locus">Ngar_c09090</name>
</gene>
<keyword evidence="6" id="KW-1185">Reference proteome</keyword>
<feature type="domain" description="Glycosyl transferase family 1" evidence="3">
    <location>
        <begin position="224"/>
        <end position="389"/>
    </location>
</feature>
<dbReference type="GO" id="GO:0016757">
    <property type="term" value="F:glycosyltransferase activity"/>
    <property type="evidence" value="ECO:0007669"/>
    <property type="project" value="TreeGrafter"/>
</dbReference>
<dbReference type="AlphaFoldDB" id="K0I954"/>
<dbReference type="STRING" id="1237085.Ngar_c09090"/>
<evidence type="ECO:0000313" key="6">
    <source>
        <dbReference type="Proteomes" id="UP000008037"/>
    </source>
</evidence>
<dbReference type="KEGG" id="nga:Ngar_c09090"/>
<protein>
    <submittedName>
        <fullName evidence="5">Putative glycosyl transferase, group 1</fullName>
    </submittedName>
</protein>
<dbReference type="BioCyc" id="CNIT1237085:G1324-907-MONOMER"/>
<dbReference type="EMBL" id="CP002408">
    <property type="protein sequence ID" value="AFU57851.1"/>
    <property type="molecule type" value="Genomic_DNA"/>
</dbReference>
<proteinExistence type="predicted"/>
<feature type="domain" description="Glycosyltransferase subfamily 4-like N-terminal" evidence="4">
    <location>
        <begin position="161"/>
        <end position="210"/>
    </location>
</feature>
<dbReference type="PANTHER" id="PTHR46401">
    <property type="entry name" value="GLYCOSYLTRANSFERASE WBBK-RELATED"/>
    <property type="match status" value="1"/>
</dbReference>
<keyword evidence="1 5" id="KW-0808">Transferase</keyword>
<dbReference type="Gene3D" id="3.40.50.2000">
    <property type="entry name" value="Glycogen Phosphorylase B"/>
    <property type="match status" value="2"/>
</dbReference>
<feature type="transmembrane region" description="Helical" evidence="2">
    <location>
        <begin position="86"/>
        <end position="107"/>
    </location>
</feature>
<dbReference type="PANTHER" id="PTHR46401:SF2">
    <property type="entry name" value="GLYCOSYLTRANSFERASE WBBK-RELATED"/>
    <property type="match status" value="1"/>
</dbReference>
<dbReference type="SUPFAM" id="SSF53756">
    <property type="entry name" value="UDP-Glycosyltransferase/glycogen phosphorylase"/>
    <property type="match status" value="1"/>
</dbReference>
<evidence type="ECO:0000256" key="2">
    <source>
        <dbReference type="SAM" id="Phobius"/>
    </source>
</evidence>
<evidence type="ECO:0000313" key="5">
    <source>
        <dbReference type="EMBL" id="AFU57851.1"/>
    </source>
</evidence>
<dbReference type="CDD" id="cd03794">
    <property type="entry name" value="GT4_WbuB-like"/>
    <property type="match status" value="1"/>
</dbReference>
<dbReference type="InterPro" id="IPR028098">
    <property type="entry name" value="Glyco_trans_4-like_N"/>
</dbReference>
<dbReference type="HOGENOM" id="CLU_009583_11_2_2"/>
<name>K0I954_NITGG</name>
<keyword evidence="2" id="KW-0472">Membrane</keyword>
<evidence type="ECO:0000256" key="1">
    <source>
        <dbReference type="ARBA" id="ARBA00022679"/>
    </source>
</evidence>
<dbReference type="Pfam" id="PF00534">
    <property type="entry name" value="Glycos_transf_1"/>
    <property type="match status" value="1"/>
</dbReference>
<evidence type="ECO:0000259" key="3">
    <source>
        <dbReference type="Pfam" id="PF00534"/>
    </source>
</evidence>
<organism evidence="5 6">
    <name type="scientific">Nitrososphaera gargensis (strain Ga9.2)</name>
    <dbReference type="NCBI Taxonomy" id="1237085"/>
    <lineage>
        <taxon>Archaea</taxon>
        <taxon>Nitrososphaerota</taxon>
        <taxon>Nitrososphaeria</taxon>
        <taxon>Nitrososphaerales</taxon>
        <taxon>Nitrososphaeraceae</taxon>
        <taxon>Nitrososphaera</taxon>
    </lineage>
</organism>
<dbReference type="InParanoid" id="K0I954"/>
<dbReference type="InterPro" id="IPR001296">
    <property type="entry name" value="Glyco_trans_1"/>
</dbReference>
<accession>K0I954</accession>
<keyword evidence="2" id="KW-1133">Transmembrane helix</keyword>
<dbReference type="Proteomes" id="UP000008037">
    <property type="component" value="Chromosome"/>
</dbReference>
<reference evidence="5 6" key="1">
    <citation type="journal article" date="2012" name="Environ. Microbiol.">
        <title>The genome of the ammonia-oxidizing Candidatus Nitrososphaera gargensis: insights into metabolic versatility and environmental adaptations.</title>
        <authorList>
            <person name="Spang A."/>
            <person name="Poehlein A."/>
            <person name="Offre P."/>
            <person name="Zumbragel S."/>
            <person name="Haider S."/>
            <person name="Rychlik N."/>
            <person name="Nowka B."/>
            <person name="Schmeisser C."/>
            <person name="Lebedeva E.V."/>
            <person name="Rattei T."/>
            <person name="Bohm C."/>
            <person name="Schmid M."/>
            <person name="Galushko A."/>
            <person name="Hatzenpichler R."/>
            <person name="Weinmaier T."/>
            <person name="Daniel R."/>
            <person name="Schleper C."/>
            <person name="Spieck E."/>
            <person name="Streit W."/>
            <person name="Wagner M."/>
        </authorList>
    </citation>
    <scope>NUCLEOTIDE SEQUENCE [LARGE SCALE GENOMIC DNA]</scope>
    <source>
        <strain evidence="6">Ga9.2</strain>
    </source>
</reference>